<accession>A0AA36ALT1</accession>
<organism evidence="3 4">
    <name type="scientific">Octopus vulgaris</name>
    <name type="common">Common octopus</name>
    <dbReference type="NCBI Taxonomy" id="6645"/>
    <lineage>
        <taxon>Eukaryota</taxon>
        <taxon>Metazoa</taxon>
        <taxon>Spiralia</taxon>
        <taxon>Lophotrochozoa</taxon>
        <taxon>Mollusca</taxon>
        <taxon>Cephalopoda</taxon>
        <taxon>Coleoidea</taxon>
        <taxon>Octopodiformes</taxon>
        <taxon>Octopoda</taxon>
        <taxon>Incirrata</taxon>
        <taxon>Octopodidae</taxon>
        <taxon>Octopus</taxon>
    </lineage>
</organism>
<dbReference type="GO" id="GO:0003677">
    <property type="term" value="F:DNA binding"/>
    <property type="evidence" value="ECO:0007669"/>
    <property type="project" value="InterPro"/>
</dbReference>
<protein>
    <submittedName>
        <fullName evidence="3">1-binding 3-like</fullName>
    </submittedName>
</protein>
<dbReference type="AlphaFoldDB" id="A0AA36ALT1"/>
<evidence type="ECO:0000259" key="2">
    <source>
        <dbReference type="PROSITE" id="PS51504"/>
    </source>
</evidence>
<reference evidence="3" key="1">
    <citation type="submission" date="2023-08" db="EMBL/GenBank/DDBJ databases">
        <authorList>
            <person name="Alioto T."/>
            <person name="Alioto T."/>
            <person name="Gomez Garrido J."/>
        </authorList>
    </citation>
    <scope>NUCLEOTIDE SEQUENCE</scope>
</reference>
<keyword evidence="4" id="KW-1185">Reference proteome</keyword>
<dbReference type="InterPro" id="IPR005818">
    <property type="entry name" value="Histone_H1/H5_H15"/>
</dbReference>
<dbReference type="InterPro" id="IPR036388">
    <property type="entry name" value="WH-like_DNA-bd_sf"/>
</dbReference>
<proteinExistence type="predicted"/>
<dbReference type="Gene3D" id="1.10.10.10">
    <property type="entry name" value="Winged helix-like DNA-binding domain superfamily/Winged helix DNA-binding domain"/>
    <property type="match status" value="4"/>
</dbReference>
<dbReference type="CDD" id="cd00073">
    <property type="entry name" value="H15"/>
    <property type="match status" value="1"/>
</dbReference>
<dbReference type="InterPro" id="IPR036390">
    <property type="entry name" value="WH_DNA-bd_sf"/>
</dbReference>
<feature type="domain" description="H15" evidence="2">
    <location>
        <begin position="481"/>
        <end position="556"/>
    </location>
</feature>
<evidence type="ECO:0000313" key="3">
    <source>
        <dbReference type="EMBL" id="CAI9717854.1"/>
    </source>
</evidence>
<feature type="region of interest" description="Disordered" evidence="1">
    <location>
        <begin position="314"/>
        <end position="404"/>
    </location>
</feature>
<feature type="compositionally biased region" description="Basic and acidic residues" evidence="1">
    <location>
        <begin position="314"/>
        <end position="367"/>
    </location>
</feature>
<dbReference type="SUPFAM" id="SSF46785">
    <property type="entry name" value="Winged helix' DNA-binding domain"/>
    <property type="match status" value="3"/>
</dbReference>
<dbReference type="Pfam" id="PF02257">
    <property type="entry name" value="RFX_DNA_binding"/>
    <property type="match status" value="1"/>
</dbReference>
<dbReference type="GO" id="GO:0000786">
    <property type="term" value="C:nucleosome"/>
    <property type="evidence" value="ECO:0007669"/>
    <property type="project" value="InterPro"/>
</dbReference>
<dbReference type="Pfam" id="PF00538">
    <property type="entry name" value="Linker_histone"/>
    <property type="match status" value="3"/>
</dbReference>
<dbReference type="InterPro" id="IPR003150">
    <property type="entry name" value="DNA-bd_RFX"/>
</dbReference>
<feature type="compositionally biased region" description="Polar residues" evidence="1">
    <location>
        <begin position="112"/>
        <end position="123"/>
    </location>
</feature>
<feature type="domain" description="H15" evidence="2">
    <location>
        <begin position="399"/>
        <end position="474"/>
    </location>
</feature>
<dbReference type="GO" id="GO:0006355">
    <property type="term" value="P:regulation of DNA-templated transcription"/>
    <property type="evidence" value="ECO:0007669"/>
    <property type="project" value="InterPro"/>
</dbReference>
<feature type="region of interest" description="Disordered" evidence="1">
    <location>
        <begin position="566"/>
        <end position="597"/>
    </location>
</feature>
<gene>
    <name evidence="3" type="ORF">OCTVUL_1B001291</name>
</gene>
<dbReference type="SMART" id="SM00526">
    <property type="entry name" value="H15"/>
    <property type="match status" value="2"/>
</dbReference>
<dbReference type="GO" id="GO:0006334">
    <property type="term" value="P:nucleosome assembly"/>
    <property type="evidence" value="ECO:0007669"/>
    <property type="project" value="InterPro"/>
</dbReference>
<dbReference type="EMBL" id="OX597815">
    <property type="protein sequence ID" value="CAI9717854.1"/>
    <property type="molecule type" value="Genomic_DNA"/>
</dbReference>
<evidence type="ECO:0000256" key="1">
    <source>
        <dbReference type="SAM" id="MobiDB-lite"/>
    </source>
</evidence>
<dbReference type="PROSITE" id="PS51504">
    <property type="entry name" value="H15"/>
    <property type="match status" value="2"/>
</dbReference>
<feature type="compositionally biased region" description="Basic residues" evidence="1">
    <location>
        <begin position="382"/>
        <end position="399"/>
    </location>
</feature>
<evidence type="ECO:0000313" key="4">
    <source>
        <dbReference type="Proteomes" id="UP001162480"/>
    </source>
</evidence>
<name>A0AA36ALT1_OCTVU</name>
<feature type="region of interest" description="Disordered" evidence="1">
    <location>
        <begin position="75"/>
        <end position="124"/>
    </location>
</feature>
<dbReference type="Proteomes" id="UP001162480">
    <property type="component" value="Chromosome 2"/>
</dbReference>
<sequence>MTVQVFGETIPCLLIVVVLRSVPSQIFNSSFAFILSPASALYCTMPAIKLKRVTAEYLAEKTAQQSKAAAAASTAASTATPSAADEDASNRSESSTAAATPTKTDTKNKAKQPTTETAKSSGAGSKILSRLDDTVLTEKRKRNVPAAELKLMEWLDDNFEERDSTSISMLILYDYYAETCQLDASKVVDIPNFKKIVRQKFGKGIGIKETSAYKGLLKEKKPKKKPTVQAESLRLKMKDIIDEALKESGNPKKGVRFHWLKQYIGAKYPALRVDLKPGLLKVALERGVRFGSVQLVRGIGYCGFYRLPLPDSTEEAKVVKSKKKESGSEDKKSDGTADETAKSEDAGENGSDEKKDDGDKATDETEKKTRKRKSTKDDSSKTAKKSRKAKKGKKKKKPKHSTELKIEDTFPLAITFMSEPKEASVSRIKRYIQDFYPDVNAEVRLKKALEKGVERGLWEQVTGTGASGTFRLLIDEFNPGKCETVEDMVCLAIVATHEPKQASALLIKRYVQEFHQDFNIETRPHLFKNAISRAVKKNIIKQLSGIGASGTFQLLLQYGPSPAMLAGNQEADDVGQGSSDDDEPAEQYYVRPTKSRGRGRGVKMIIGKKAKR</sequence>